<evidence type="ECO:0000313" key="6">
    <source>
        <dbReference type="EMBL" id="QJH98994.1"/>
    </source>
</evidence>
<sequence length="681" mass="76041">MKKRVLFVGENPTGTSGNSNMLAAMLSDLDMDKYQPGCFVVNEVNPSAVLFDPLPFTLVNGTTPTDYWGNQRLVSLLQETQFDFFCMVGIDFWRYLPAWDAIKRSRDVKKFKWIGIFPYDLWNIQENWINRLNDLDFPCVYSQYGYDSLKSHVPHIQYYRPRLNGWEQFKPLSSDERSAVKKEVFPNIPLSKMIFGFVGQNQIRKSPERLIKAFMEAKKENPNIVLYLHTDMNGVYNLKQIAKDNGAQNGDLVMKQQGISYDRGKMPAIYNAIDCLVNCSMQEGLSWAPLEAMACGTPVIASVTTAQTELADKVGYPVPCDEISFVPMIGEEGNVSVESRACRVEAIRDAILTVAKDETLQQSMRMGGIERAKEWMAGTSNINDLLQTAGKKPKPVSKIEAVLFAQHSSAGDVLMTTQCLKGIKERHPNLPLVYMTQRAFAGILENNQYIDEIIEWDERLLRKFVIVYNPHGEKILPGGWNNLDVTLHSMYPYFTNVETDEIAIDQVAPGIMTAERFPTGDCIGDGYIVVHTTGGSKEYRAYPHMEQVIKGLSLPTVQVGGATDLRCNASLDLCGKTSWRESAWVMKYAKAAVVIDSFMSHLAGAVGTNVVVLYGPAPSRVVQPRMQHGARLINLAPDMLKVCATLSHCWSNPPRGKVKCMSPCINSISPLAVSQALEGLL</sequence>
<dbReference type="GO" id="GO:0009244">
    <property type="term" value="P:lipopolysaccharide core region biosynthetic process"/>
    <property type="evidence" value="ECO:0007669"/>
    <property type="project" value="TreeGrafter"/>
</dbReference>
<dbReference type="GO" id="GO:0008713">
    <property type="term" value="F:ADP-heptose-lipopolysaccharide heptosyltransferase activity"/>
    <property type="evidence" value="ECO:0007669"/>
    <property type="project" value="TreeGrafter"/>
</dbReference>
<proteinExistence type="predicted"/>
<dbReference type="CDD" id="cd03789">
    <property type="entry name" value="GT9_LPS_heptosyltransferase"/>
    <property type="match status" value="1"/>
</dbReference>
<dbReference type="InterPro" id="IPR002201">
    <property type="entry name" value="Glyco_trans_9"/>
</dbReference>
<evidence type="ECO:0000256" key="1">
    <source>
        <dbReference type="ARBA" id="ARBA00022676"/>
    </source>
</evidence>
<feature type="domain" description="Glycosyl transferase family 1" evidence="3">
    <location>
        <begin position="187"/>
        <end position="309"/>
    </location>
</feature>
<keyword evidence="1" id="KW-0328">Glycosyltransferase</keyword>
<evidence type="ECO:0000256" key="2">
    <source>
        <dbReference type="ARBA" id="ARBA00022679"/>
    </source>
</evidence>
<dbReference type="PANTHER" id="PTHR30160">
    <property type="entry name" value="TETRAACYLDISACCHARIDE 4'-KINASE-RELATED"/>
    <property type="match status" value="1"/>
</dbReference>
<evidence type="ECO:0000259" key="3">
    <source>
        <dbReference type="Pfam" id="PF00534"/>
    </source>
</evidence>
<dbReference type="CDD" id="cd03801">
    <property type="entry name" value="GT4_PimA-like"/>
    <property type="match status" value="1"/>
</dbReference>
<dbReference type="EMBL" id="MT144062">
    <property type="protein sequence ID" value="QJA47904.1"/>
    <property type="molecule type" value="Genomic_DNA"/>
</dbReference>
<dbReference type="InterPro" id="IPR051199">
    <property type="entry name" value="LPS_LOS_Heptosyltrfase"/>
</dbReference>
<gene>
    <name evidence="5" type="ORF">MM415A00269_0029</name>
    <name evidence="4" type="ORF">TM448A00755_0017</name>
    <name evidence="6" type="ORF">TM448B01461_0018</name>
</gene>
<evidence type="ECO:0000313" key="5">
    <source>
        <dbReference type="EMBL" id="QJA83661.1"/>
    </source>
</evidence>
<reference evidence="4" key="1">
    <citation type="submission" date="2020-03" db="EMBL/GenBank/DDBJ databases">
        <title>The deep terrestrial virosphere.</title>
        <authorList>
            <person name="Holmfeldt K."/>
            <person name="Nilsson E."/>
            <person name="Simone D."/>
            <person name="Lopez-Fernandez M."/>
            <person name="Wu X."/>
            <person name="de Brujin I."/>
            <person name="Lundin D."/>
            <person name="Andersson A."/>
            <person name="Bertilsson S."/>
            <person name="Dopson M."/>
        </authorList>
    </citation>
    <scope>NUCLEOTIDE SEQUENCE</scope>
    <source>
        <strain evidence="5">MM415A00269</strain>
        <strain evidence="4">TM448A00755</strain>
        <strain evidence="6">TM448B01461</strain>
    </source>
</reference>
<protein>
    <submittedName>
        <fullName evidence="4">Putative glycosyltransferase</fullName>
    </submittedName>
</protein>
<dbReference type="Gene3D" id="3.40.50.2000">
    <property type="entry name" value="Glycogen Phosphorylase B"/>
    <property type="match status" value="3"/>
</dbReference>
<keyword evidence="2 4" id="KW-0808">Transferase</keyword>
<dbReference type="SUPFAM" id="SSF53756">
    <property type="entry name" value="UDP-Glycosyltransferase/glycogen phosphorylase"/>
    <property type="match status" value="2"/>
</dbReference>
<dbReference type="Pfam" id="PF01075">
    <property type="entry name" value="Glyco_transf_9"/>
    <property type="match status" value="1"/>
</dbReference>
<dbReference type="InterPro" id="IPR001296">
    <property type="entry name" value="Glyco_trans_1"/>
</dbReference>
<dbReference type="PANTHER" id="PTHR30160:SF1">
    <property type="entry name" value="LIPOPOLYSACCHARIDE 1,2-N-ACETYLGLUCOSAMINETRANSFERASE-RELATED"/>
    <property type="match status" value="1"/>
</dbReference>
<accession>A0A6H1ZK11</accession>
<dbReference type="GO" id="GO:0005829">
    <property type="term" value="C:cytosol"/>
    <property type="evidence" value="ECO:0007669"/>
    <property type="project" value="TreeGrafter"/>
</dbReference>
<name>A0A6H1ZK11_9ZZZZ</name>
<dbReference type="AlphaFoldDB" id="A0A6H1ZK11"/>
<organism evidence="4">
    <name type="scientific">viral metagenome</name>
    <dbReference type="NCBI Taxonomy" id="1070528"/>
    <lineage>
        <taxon>unclassified sequences</taxon>
        <taxon>metagenomes</taxon>
        <taxon>organismal metagenomes</taxon>
    </lineage>
</organism>
<dbReference type="Pfam" id="PF00534">
    <property type="entry name" value="Glycos_transf_1"/>
    <property type="match status" value="1"/>
</dbReference>
<dbReference type="EMBL" id="MT144762">
    <property type="protein sequence ID" value="QJH98994.1"/>
    <property type="molecule type" value="Genomic_DNA"/>
</dbReference>
<evidence type="ECO:0000313" key="4">
    <source>
        <dbReference type="EMBL" id="QJA47904.1"/>
    </source>
</evidence>
<dbReference type="EMBL" id="MT142515">
    <property type="protein sequence ID" value="QJA83661.1"/>
    <property type="molecule type" value="Genomic_DNA"/>
</dbReference>